<dbReference type="Proteomes" id="UP001549321">
    <property type="component" value="Unassembled WGS sequence"/>
</dbReference>
<dbReference type="SUPFAM" id="SSF109854">
    <property type="entry name" value="DinB/YfiT-like putative metalloenzymes"/>
    <property type="match status" value="1"/>
</dbReference>
<dbReference type="EMBL" id="JBEPSM010000004">
    <property type="protein sequence ID" value="MET4636543.1"/>
    <property type="molecule type" value="Genomic_DNA"/>
</dbReference>
<dbReference type="Pfam" id="PF09351">
    <property type="entry name" value="DUF1993"/>
    <property type="match status" value="1"/>
</dbReference>
<gene>
    <name evidence="1" type="ORF">ABIE08_004501</name>
</gene>
<evidence type="ECO:0000313" key="2">
    <source>
        <dbReference type="Proteomes" id="UP001549321"/>
    </source>
</evidence>
<evidence type="ECO:0008006" key="3">
    <source>
        <dbReference type="Google" id="ProtNLM"/>
    </source>
</evidence>
<protein>
    <recommendedName>
        <fullName evidence="3">DUF1993 domain-containing protein</fullName>
    </recommendedName>
</protein>
<dbReference type="InterPro" id="IPR034660">
    <property type="entry name" value="DinB/YfiT-like"/>
</dbReference>
<proteinExistence type="predicted"/>
<accession>A0ABV2R5J1</accession>
<organism evidence="1 2">
    <name type="scientific">Kaistia defluvii</name>
    <dbReference type="NCBI Taxonomy" id="410841"/>
    <lineage>
        <taxon>Bacteria</taxon>
        <taxon>Pseudomonadati</taxon>
        <taxon>Pseudomonadota</taxon>
        <taxon>Alphaproteobacteria</taxon>
        <taxon>Hyphomicrobiales</taxon>
        <taxon>Kaistiaceae</taxon>
        <taxon>Kaistia</taxon>
    </lineage>
</organism>
<dbReference type="RefSeq" id="WP_354554189.1">
    <property type="nucleotide sequence ID" value="NZ_JBEPSM010000004.1"/>
</dbReference>
<dbReference type="Gene3D" id="1.20.120.450">
    <property type="entry name" value="dinb family like domain"/>
    <property type="match status" value="1"/>
</dbReference>
<name>A0ABV2R5J1_9HYPH</name>
<evidence type="ECO:0000313" key="1">
    <source>
        <dbReference type="EMBL" id="MET4636543.1"/>
    </source>
</evidence>
<keyword evidence="2" id="KW-1185">Reference proteome</keyword>
<dbReference type="InterPro" id="IPR018531">
    <property type="entry name" value="DUF1993"/>
</dbReference>
<sequence length="167" mass="17887">MALSIYEASIPVFIRAFGNLEAILDKAVAQSAADGIDPQSLVDARLAADMLPLAGQIQRASDTAKGAGARLSGLDNPSFADTETSFAELKARIQRTVEFLKAIPPEALDGSESRTISMRNGAVQLDGKAFLLRHALPNFFFHVTTAYDILRHKGIAVGKADYLGKID</sequence>
<reference evidence="1 2" key="1">
    <citation type="submission" date="2024-06" db="EMBL/GenBank/DDBJ databases">
        <title>Sorghum-associated microbial communities from plants grown in Nebraska, USA.</title>
        <authorList>
            <person name="Schachtman D."/>
        </authorList>
    </citation>
    <scope>NUCLEOTIDE SEQUENCE [LARGE SCALE GENOMIC DNA]</scope>
    <source>
        <strain evidence="1 2">3207</strain>
    </source>
</reference>
<dbReference type="PANTHER" id="PTHR36922">
    <property type="entry name" value="BLL2446 PROTEIN"/>
    <property type="match status" value="1"/>
</dbReference>
<dbReference type="PANTHER" id="PTHR36922:SF1">
    <property type="entry name" value="DUF1993 DOMAIN-CONTAINING PROTEIN"/>
    <property type="match status" value="1"/>
</dbReference>
<comment type="caution">
    <text evidence="1">The sequence shown here is derived from an EMBL/GenBank/DDBJ whole genome shotgun (WGS) entry which is preliminary data.</text>
</comment>